<organism evidence="11 13">
    <name type="scientific">Capnocytophaga canis</name>
    <dbReference type="NCBI Taxonomy" id="1848903"/>
    <lineage>
        <taxon>Bacteria</taxon>
        <taxon>Pseudomonadati</taxon>
        <taxon>Bacteroidota</taxon>
        <taxon>Flavobacteriia</taxon>
        <taxon>Flavobacteriales</taxon>
        <taxon>Flavobacteriaceae</taxon>
        <taxon>Capnocytophaga</taxon>
    </lineage>
</organism>
<evidence type="ECO:0000256" key="3">
    <source>
        <dbReference type="ARBA" id="ARBA00022448"/>
    </source>
</evidence>
<dbReference type="EMBL" id="NSDI01000004">
    <property type="protein sequence ID" value="RIY36935.1"/>
    <property type="molecule type" value="Genomic_DNA"/>
</dbReference>
<dbReference type="GO" id="GO:0005886">
    <property type="term" value="C:plasma membrane"/>
    <property type="evidence" value="ECO:0007669"/>
    <property type="project" value="UniProtKB-SubCell"/>
</dbReference>
<dbReference type="GO" id="GO:0015820">
    <property type="term" value="P:L-leucine transport"/>
    <property type="evidence" value="ECO:0007669"/>
    <property type="project" value="TreeGrafter"/>
</dbReference>
<keyword evidence="4" id="KW-1003">Cell membrane</keyword>
<evidence type="ECO:0000256" key="5">
    <source>
        <dbReference type="ARBA" id="ARBA00022692"/>
    </source>
</evidence>
<feature type="transmembrane region" description="Helical" evidence="9">
    <location>
        <begin position="316"/>
        <end position="333"/>
    </location>
</feature>
<dbReference type="EMBL" id="CDOI01000101">
    <property type="protein sequence ID" value="CEN44603.1"/>
    <property type="molecule type" value="Genomic_DNA"/>
</dbReference>
<dbReference type="RefSeq" id="WP_042006367.1">
    <property type="nucleotide sequence ID" value="NZ_CDOH01000105.1"/>
</dbReference>
<comment type="subcellular location">
    <subcellularLocation>
        <location evidence="1">Cell membrane</location>
        <topology evidence="1">Multi-pass membrane protein</topology>
    </subcellularLocation>
</comment>
<feature type="transmembrane region" description="Helical" evidence="9">
    <location>
        <begin position="82"/>
        <end position="99"/>
    </location>
</feature>
<dbReference type="Proteomes" id="UP000045051">
    <property type="component" value="Unassembled WGS sequence"/>
</dbReference>
<dbReference type="GO" id="GO:0015818">
    <property type="term" value="P:isoleucine transport"/>
    <property type="evidence" value="ECO:0007669"/>
    <property type="project" value="TreeGrafter"/>
</dbReference>
<dbReference type="NCBIfam" id="TIGR00796">
    <property type="entry name" value="livcs"/>
    <property type="match status" value="1"/>
</dbReference>
<dbReference type="PANTHER" id="PTHR30588:SF0">
    <property type="entry name" value="BRANCHED-CHAIN AMINO ACID PERMEASE BRNQ"/>
    <property type="match status" value="1"/>
</dbReference>
<dbReference type="OrthoDB" id="9783920at2"/>
<proteinExistence type="inferred from homology"/>
<evidence type="ECO:0000256" key="2">
    <source>
        <dbReference type="ARBA" id="ARBA00008540"/>
    </source>
</evidence>
<reference evidence="13 14" key="1">
    <citation type="submission" date="2015-01" db="EMBL/GenBank/DDBJ databases">
        <authorList>
            <person name="MANFREDI Pablo"/>
        </authorList>
    </citation>
    <scope>NUCLEOTIDE SEQUENCE [LARGE SCALE GENOMIC DNA]</scope>
    <source>
        <strain evidence="10 14">CcD38</strain>
        <strain evidence="11 13">CcD93</strain>
    </source>
</reference>
<protein>
    <submittedName>
        <fullName evidence="12">Branched-chain amino acid transport system II carrier protein</fullName>
    </submittedName>
    <submittedName>
        <fullName evidence="11">Branched-chain amino acid uptake carrier braB</fullName>
    </submittedName>
</protein>
<dbReference type="Gene3D" id="1.20.1740.10">
    <property type="entry name" value="Amino acid/polyamine transporter I"/>
    <property type="match status" value="1"/>
</dbReference>
<feature type="transmembrane region" description="Helical" evidence="9">
    <location>
        <begin position="119"/>
        <end position="137"/>
    </location>
</feature>
<dbReference type="Proteomes" id="UP000265497">
    <property type="component" value="Unassembled WGS sequence"/>
</dbReference>
<evidence type="ECO:0000313" key="14">
    <source>
        <dbReference type="Proteomes" id="UP000045051"/>
    </source>
</evidence>
<evidence type="ECO:0000313" key="15">
    <source>
        <dbReference type="Proteomes" id="UP000265497"/>
    </source>
</evidence>
<feature type="transmembrane region" description="Helical" evidence="9">
    <location>
        <begin position="224"/>
        <end position="249"/>
    </location>
</feature>
<dbReference type="AlphaFoldDB" id="A0A0B7IP29"/>
<evidence type="ECO:0000313" key="10">
    <source>
        <dbReference type="EMBL" id="CEN44603.1"/>
    </source>
</evidence>
<dbReference type="Pfam" id="PF05525">
    <property type="entry name" value="Branch_AA_trans"/>
    <property type="match status" value="1"/>
</dbReference>
<feature type="transmembrane region" description="Helical" evidence="9">
    <location>
        <begin position="192"/>
        <end position="212"/>
    </location>
</feature>
<gene>
    <name evidence="12" type="primary">brnQ</name>
    <name evidence="10" type="ORF">CCAND38_190009</name>
    <name evidence="11" type="ORF">CCAND93_180026</name>
    <name evidence="12" type="ORF">CKY20_05255</name>
</gene>
<dbReference type="GO" id="GO:0015188">
    <property type="term" value="F:L-isoleucine transmembrane transporter activity"/>
    <property type="evidence" value="ECO:0007669"/>
    <property type="project" value="TreeGrafter"/>
</dbReference>
<feature type="transmembrane region" description="Helical" evidence="9">
    <location>
        <begin position="339"/>
        <end position="359"/>
    </location>
</feature>
<feature type="transmembrane region" description="Helical" evidence="9">
    <location>
        <begin position="42"/>
        <end position="62"/>
    </location>
</feature>
<keyword evidence="8 9" id="KW-0472">Membrane</keyword>
<dbReference type="InterPro" id="IPR004685">
    <property type="entry name" value="Brnchd-chn_aa_trnsp_Livcs"/>
</dbReference>
<feature type="transmembrane region" description="Helical" evidence="9">
    <location>
        <begin position="410"/>
        <end position="427"/>
    </location>
</feature>
<keyword evidence="6" id="KW-0029">Amino-acid transport</keyword>
<reference evidence="12 15" key="2">
    <citation type="submission" date="2017-08" db="EMBL/GenBank/DDBJ databases">
        <title>Capnocytophaga canis 17-158 assembly.</title>
        <authorList>
            <person name="Gulvik C.A."/>
        </authorList>
    </citation>
    <scope>NUCLEOTIDE SEQUENCE [LARGE SCALE GENOMIC DNA]</scope>
    <source>
        <strain evidence="12 15">17-158</strain>
    </source>
</reference>
<evidence type="ECO:0000256" key="6">
    <source>
        <dbReference type="ARBA" id="ARBA00022970"/>
    </source>
</evidence>
<evidence type="ECO:0000256" key="8">
    <source>
        <dbReference type="ARBA" id="ARBA00023136"/>
    </source>
</evidence>
<keyword evidence="3" id="KW-0813">Transport</keyword>
<dbReference type="GO" id="GO:0015190">
    <property type="term" value="F:L-leucine transmembrane transporter activity"/>
    <property type="evidence" value="ECO:0007669"/>
    <property type="project" value="TreeGrafter"/>
</dbReference>
<evidence type="ECO:0000313" key="12">
    <source>
        <dbReference type="EMBL" id="RIY36935.1"/>
    </source>
</evidence>
<evidence type="ECO:0000256" key="1">
    <source>
        <dbReference type="ARBA" id="ARBA00004651"/>
    </source>
</evidence>
<evidence type="ECO:0000256" key="4">
    <source>
        <dbReference type="ARBA" id="ARBA00022475"/>
    </source>
</evidence>
<feature type="transmembrane region" description="Helical" evidence="9">
    <location>
        <begin position="279"/>
        <end position="304"/>
    </location>
</feature>
<dbReference type="Proteomes" id="UP000038200">
    <property type="component" value="Unassembled WGS sequence"/>
</dbReference>
<dbReference type="EMBL" id="CDOL01000090">
    <property type="protein sequence ID" value="CEN51718.1"/>
    <property type="molecule type" value="Genomic_DNA"/>
</dbReference>
<keyword evidence="7 9" id="KW-1133">Transmembrane helix</keyword>
<sequence length="432" mass="46758">MKTHKNKTLTITTVGFALFAMFFGAGNLILPPFIGLQSGDEWLMALVGFFLTAILAPFLGVLVISKSGLSFTDLGYRTHPKLINVLAILIILCIGPLVAIPRTGATVFEIGVQPSFPSFSNVVFAILFFGTVFLLSISKTKTVDIIGKFLTPFLLLSLVLLVVLGVINPPDVITESTMTATEVFSFGFVEGYQTLDVLASVIFAGVIIEAVIDKGFSSENERSRITLAAGLVSTISLLLIYGGLIYLGATTDFPMQDNSTRTQLLLHISSSILGEKGTFVVAIAIAFACLTTAIALTTATGSIFEKISHGKIPYRLSVILCTLISVVLSINGVDAIIKYAVNILLFIYPIVFALILYLLLFGRYVKIRQPYVASIITTAIVSLISVGINLDMQKELLSTLKSYLPLQEYSLEWLLPSLIAFVFGTALDRNQN</sequence>
<dbReference type="PANTHER" id="PTHR30588">
    <property type="entry name" value="BRANCHED-CHAIN AMINO ACID TRANSPORT SYSTEM 2 CARRIER PROTEIN"/>
    <property type="match status" value="1"/>
</dbReference>
<evidence type="ECO:0000313" key="13">
    <source>
        <dbReference type="Proteomes" id="UP000038200"/>
    </source>
</evidence>
<dbReference type="GO" id="GO:0005304">
    <property type="term" value="F:L-valine transmembrane transporter activity"/>
    <property type="evidence" value="ECO:0007669"/>
    <property type="project" value="TreeGrafter"/>
</dbReference>
<accession>A0A0B7IP29</accession>
<evidence type="ECO:0000256" key="7">
    <source>
        <dbReference type="ARBA" id="ARBA00022989"/>
    </source>
</evidence>
<keyword evidence="5 9" id="KW-0812">Transmembrane</keyword>
<keyword evidence="14" id="KW-1185">Reference proteome</keyword>
<name>A0A0B7IP29_9FLAO</name>
<comment type="similarity">
    <text evidence="2">Belongs to the branched chain amino acid transporter family.</text>
</comment>
<evidence type="ECO:0000313" key="11">
    <source>
        <dbReference type="EMBL" id="CEN51718.1"/>
    </source>
</evidence>
<feature type="transmembrane region" description="Helical" evidence="9">
    <location>
        <begin position="371"/>
        <end position="390"/>
    </location>
</feature>
<feature type="transmembrane region" description="Helical" evidence="9">
    <location>
        <begin position="149"/>
        <end position="167"/>
    </location>
</feature>
<evidence type="ECO:0000256" key="9">
    <source>
        <dbReference type="SAM" id="Phobius"/>
    </source>
</evidence>
<feature type="transmembrane region" description="Helical" evidence="9">
    <location>
        <begin position="9"/>
        <end position="30"/>
    </location>
</feature>